<gene>
    <name evidence="1" type="ORF">HPB50_004971</name>
</gene>
<reference evidence="1" key="1">
    <citation type="submission" date="2020-05" db="EMBL/GenBank/DDBJ databases">
        <title>Large-scale comparative analyses of tick genomes elucidate their genetic diversity and vector capacities.</title>
        <authorList>
            <person name="Jia N."/>
            <person name="Wang J."/>
            <person name="Shi W."/>
            <person name="Du L."/>
            <person name="Sun Y."/>
            <person name="Zhan W."/>
            <person name="Jiang J."/>
            <person name="Wang Q."/>
            <person name="Zhang B."/>
            <person name="Ji P."/>
            <person name="Sakyi L.B."/>
            <person name="Cui X."/>
            <person name="Yuan T."/>
            <person name="Jiang B."/>
            <person name="Yang W."/>
            <person name="Lam T.T.-Y."/>
            <person name="Chang Q."/>
            <person name="Ding S."/>
            <person name="Wang X."/>
            <person name="Zhu J."/>
            <person name="Ruan X."/>
            <person name="Zhao L."/>
            <person name="Wei J."/>
            <person name="Que T."/>
            <person name="Du C."/>
            <person name="Cheng J."/>
            <person name="Dai P."/>
            <person name="Han X."/>
            <person name="Huang E."/>
            <person name="Gao Y."/>
            <person name="Liu J."/>
            <person name="Shao H."/>
            <person name="Ye R."/>
            <person name="Li L."/>
            <person name="Wei W."/>
            <person name="Wang X."/>
            <person name="Wang C."/>
            <person name="Yang T."/>
            <person name="Huo Q."/>
            <person name="Li W."/>
            <person name="Guo W."/>
            <person name="Chen H."/>
            <person name="Zhou L."/>
            <person name="Ni X."/>
            <person name="Tian J."/>
            <person name="Zhou Y."/>
            <person name="Sheng Y."/>
            <person name="Liu T."/>
            <person name="Pan Y."/>
            <person name="Xia L."/>
            <person name="Li J."/>
            <person name="Zhao F."/>
            <person name="Cao W."/>
        </authorList>
    </citation>
    <scope>NUCLEOTIDE SEQUENCE</scope>
    <source>
        <strain evidence="1">Hyas-2018</strain>
    </source>
</reference>
<accession>A0ACB7THB7</accession>
<keyword evidence="2" id="KW-1185">Reference proteome</keyword>
<evidence type="ECO:0000313" key="2">
    <source>
        <dbReference type="Proteomes" id="UP000821845"/>
    </source>
</evidence>
<evidence type="ECO:0000313" key="1">
    <source>
        <dbReference type="EMBL" id="KAH6944767.1"/>
    </source>
</evidence>
<comment type="caution">
    <text evidence="1">The sequence shown here is derived from an EMBL/GenBank/DDBJ whole genome shotgun (WGS) entry which is preliminary data.</text>
</comment>
<sequence>MRQSRVEHSLIEIIPGSKLKNSIFVLNIYSSPKGRHHRFTTLLSKALTIASNEGAPIVIAGEFNAPHHVRGYPRTTVKGAELWQAASDLNFTLVTDPTFPTCTGNSCYRDTTPDLTFVVTTEEVSWSNLGVD</sequence>
<organism evidence="1 2">
    <name type="scientific">Hyalomma asiaticum</name>
    <name type="common">Tick</name>
    <dbReference type="NCBI Taxonomy" id="266040"/>
    <lineage>
        <taxon>Eukaryota</taxon>
        <taxon>Metazoa</taxon>
        <taxon>Ecdysozoa</taxon>
        <taxon>Arthropoda</taxon>
        <taxon>Chelicerata</taxon>
        <taxon>Arachnida</taxon>
        <taxon>Acari</taxon>
        <taxon>Parasitiformes</taxon>
        <taxon>Ixodida</taxon>
        <taxon>Ixodoidea</taxon>
        <taxon>Ixodidae</taxon>
        <taxon>Hyalomminae</taxon>
        <taxon>Hyalomma</taxon>
    </lineage>
</organism>
<dbReference type="Proteomes" id="UP000821845">
    <property type="component" value="Chromosome 1"/>
</dbReference>
<protein>
    <submittedName>
        <fullName evidence="1">Uncharacterized protein</fullName>
    </submittedName>
</protein>
<name>A0ACB7THB7_HYAAI</name>
<proteinExistence type="predicted"/>
<dbReference type="EMBL" id="CM023481">
    <property type="protein sequence ID" value="KAH6944767.1"/>
    <property type="molecule type" value="Genomic_DNA"/>
</dbReference>